<name>A0ABS1WRG9_9GAMM</name>
<organism evidence="1 2">
    <name type="scientific">Steroidobacter gossypii</name>
    <dbReference type="NCBI Taxonomy" id="2805490"/>
    <lineage>
        <taxon>Bacteria</taxon>
        <taxon>Pseudomonadati</taxon>
        <taxon>Pseudomonadota</taxon>
        <taxon>Gammaproteobacteria</taxon>
        <taxon>Steroidobacterales</taxon>
        <taxon>Steroidobacteraceae</taxon>
        <taxon>Steroidobacter</taxon>
    </lineage>
</organism>
<dbReference type="EMBL" id="JAEVLS010000001">
    <property type="protein sequence ID" value="MBM0103565.1"/>
    <property type="molecule type" value="Genomic_DNA"/>
</dbReference>
<keyword evidence="2" id="KW-1185">Reference proteome</keyword>
<dbReference type="RefSeq" id="WP_203165530.1">
    <property type="nucleotide sequence ID" value="NZ_JAEVLS010000001.1"/>
</dbReference>
<sequence>MSDFEPPIQNLEAFDIVGERLDGGVDLVVVCSGPLDDSADTLGRLRQKIGNYLREVASQSFQAQFGAESPITIFISCPHSVSGAAGGLINMLRKEASNHGVELQLVKDMA</sequence>
<evidence type="ECO:0000313" key="1">
    <source>
        <dbReference type="EMBL" id="MBM0103565.1"/>
    </source>
</evidence>
<reference evidence="1 2" key="1">
    <citation type="journal article" date="2021" name="Int. J. Syst. Evol. Microbiol.">
        <title>Steroidobacter gossypii sp. nov., isolated from soil of cotton cropping field.</title>
        <authorList>
            <person name="Huang R."/>
            <person name="Yang S."/>
            <person name="Zhen C."/>
            <person name="Liu W."/>
        </authorList>
    </citation>
    <scope>NUCLEOTIDE SEQUENCE [LARGE SCALE GENOMIC DNA]</scope>
    <source>
        <strain evidence="1 2">S1-65</strain>
    </source>
</reference>
<proteinExistence type="predicted"/>
<protein>
    <submittedName>
        <fullName evidence="1">Uncharacterized protein</fullName>
    </submittedName>
</protein>
<evidence type="ECO:0000313" key="2">
    <source>
        <dbReference type="Proteomes" id="UP000661077"/>
    </source>
</evidence>
<gene>
    <name evidence="1" type="ORF">JM946_02370</name>
</gene>
<dbReference type="Proteomes" id="UP000661077">
    <property type="component" value="Unassembled WGS sequence"/>
</dbReference>
<comment type="caution">
    <text evidence="1">The sequence shown here is derived from an EMBL/GenBank/DDBJ whole genome shotgun (WGS) entry which is preliminary data.</text>
</comment>
<accession>A0ABS1WRG9</accession>